<evidence type="ECO:0000313" key="1">
    <source>
        <dbReference type="EMBL" id="MCS0495348.1"/>
    </source>
</evidence>
<comment type="caution">
    <text evidence="1">The sequence shown here is derived from an EMBL/GenBank/DDBJ whole genome shotgun (WGS) entry which is preliminary data.</text>
</comment>
<dbReference type="EMBL" id="JANTHZ010000003">
    <property type="protein sequence ID" value="MCS0495348.1"/>
    <property type="molecule type" value="Genomic_DNA"/>
</dbReference>
<accession>A0A9X2PFQ3</accession>
<keyword evidence="2" id="KW-1185">Reference proteome</keyword>
<gene>
    <name evidence="1" type="ORF">NVS89_09585</name>
</gene>
<dbReference type="Proteomes" id="UP001151088">
    <property type="component" value="Unassembled WGS sequence"/>
</dbReference>
<name>A0A9X2PFQ3_9HYPH</name>
<organism evidence="1 2">
    <name type="scientific">Ancylobacter mangrovi</name>
    <dbReference type="NCBI Taxonomy" id="2972472"/>
    <lineage>
        <taxon>Bacteria</taxon>
        <taxon>Pseudomonadati</taxon>
        <taxon>Pseudomonadota</taxon>
        <taxon>Alphaproteobacteria</taxon>
        <taxon>Hyphomicrobiales</taxon>
        <taxon>Xanthobacteraceae</taxon>
        <taxon>Ancylobacter</taxon>
    </lineage>
</organism>
<evidence type="ECO:0000313" key="2">
    <source>
        <dbReference type="Proteomes" id="UP001151088"/>
    </source>
</evidence>
<protein>
    <submittedName>
        <fullName evidence="1">Uncharacterized protein</fullName>
    </submittedName>
</protein>
<dbReference type="AlphaFoldDB" id="A0A9X2PFQ3"/>
<proteinExistence type="predicted"/>
<sequence length="72" mass="7880">MSNVIPFPARLPEPDTASDSAPDIDLFTAVDVAIRDLRDIARRLHGDESGQEQAEQCLDMLTRALESARDVG</sequence>
<dbReference type="RefSeq" id="WP_258732448.1">
    <property type="nucleotide sequence ID" value="NZ_JANTHZ010000003.1"/>
</dbReference>
<reference evidence="1" key="1">
    <citation type="submission" date="2022-08" db="EMBL/GenBank/DDBJ databases">
        <authorList>
            <person name="Li F."/>
        </authorList>
    </citation>
    <scope>NUCLEOTIDE SEQUENCE</scope>
    <source>
        <strain evidence="1">MQZ15Z-1</strain>
    </source>
</reference>